<name>A0ABR3QGG5_9TREE</name>
<keyword evidence="3" id="KW-1185">Reference proteome</keyword>
<evidence type="ECO:0008006" key="4">
    <source>
        <dbReference type="Google" id="ProtNLM"/>
    </source>
</evidence>
<proteinExistence type="predicted"/>
<evidence type="ECO:0000256" key="1">
    <source>
        <dbReference type="SAM" id="MobiDB-lite"/>
    </source>
</evidence>
<accession>A0ABR3QGG5</accession>
<gene>
    <name evidence="2" type="ORF">Q8F55_001589</name>
</gene>
<feature type="compositionally biased region" description="Low complexity" evidence="1">
    <location>
        <begin position="103"/>
        <end position="117"/>
    </location>
</feature>
<dbReference type="Proteomes" id="UP001565368">
    <property type="component" value="Unassembled WGS sequence"/>
</dbReference>
<feature type="region of interest" description="Disordered" evidence="1">
    <location>
        <begin position="80"/>
        <end position="117"/>
    </location>
</feature>
<dbReference type="EMBL" id="JBBXJM010000001">
    <property type="protein sequence ID" value="KAL1413805.1"/>
    <property type="molecule type" value="Genomic_DNA"/>
</dbReference>
<dbReference type="GeneID" id="95982632"/>
<comment type="caution">
    <text evidence="2">The sequence shown here is derived from an EMBL/GenBank/DDBJ whole genome shotgun (WGS) entry which is preliminary data.</text>
</comment>
<organism evidence="2 3">
    <name type="scientific">Vanrija albida</name>
    <dbReference type="NCBI Taxonomy" id="181172"/>
    <lineage>
        <taxon>Eukaryota</taxon>
        <taxon>Fungi</taxon>
        <taxon>Dikarya</taxon>
        <taxon>Basidiomycota</taxon>
        <taxon>Agaricomycotina</taxon>
        <taxon>Tremellomycetes</taxon>
        <taxon>Trichosporonales</taxon>
        <taxon>Trichosporonaceae</taxon>
        <taxon>Vanrija</taxon>
    </lineage>
</organism>
<protein>
    <recommendedName>
        <fullName evidence="4">GDP/GTP exchange factor Sec2 N-terminal domain-containing protein</fullName>
    </recommendedName>
</protein>
<dbReference type="RefSeq" id="XP_069213749.1">
    <property type="nucleotide sequence ID" value="XM_069350205.1"/>
</dbReference>
<sequence length="319" mass="33340">MSPGSCTRRNGWPTLISRLKYHCGTEEWTVPSPCLWCELDGALCTVRSPTVVLGPVPDDESLLLLTTIRCGPFPASRTIEASDASAAPPHTEAGRVSHPSQAPLTLPTPKDTDSTPTDFLAPPPAAPLLTSGLPARAAAQNARAAISAQAKPAPLRLRRSKRRRAPSVSSAGSSVVEVEPPDQVVALKAKVLRLEAELASVRGAVERVRTDHAGLAARAKKTVTALTAANGLLQHVAKSEAEHSAECTAARERTSAQYAAVEHAVHTATEDITALKAAGAAAAKVPSPQPHADPSVAFRIASLEAQVHGLLSERAARQS</sequence>
<reference evidence="2 3" key="1">
    <citation type="submission" date="2023-08" db="EMBL/GenBank/DDBJ databases">
        <title>Annotated Genome Sequence of Vanrija albida AlHP1.</title>
        <authorList>
            <person name="Herzog R."/>
        </authorList>
    </citation>
    <scope>NUCLEOTIDE SEQUENCE [LARGE SCALE GENOMIC DNA]</scope>
    <source>
        <strain evidence="2 3">AlHP1</strain>
    </source>
</reference>
<evidence type="ECO:0000313" key="2">
    <source>
        <dbReference type="EMBL" id="KAL1413805.1"/>
    </source>
</evidence>
<evidence type="ECO:0000313" key="3">
    <source>
        <dbReference type="Proteomes" id="UP001565368"/>
    </source>
</evidence>